<keyword evidence="4 6" id="KW-1133">Transmembrane helix</keyword>
<feature type="transmembrane region" description="Helical" evidence="6">
    <location>
        <begin position="44"/>
        <end position="70"/>
    </location>
</feature>
<name>A0A8J7PK65_9PROT</name>
<comment type="subcellular location">
    <subcellularLocation>
        <location evidence="1">Cell membrane</location>
        <topology evidence="1">Multi-pass membrane protein</topology>
    </subcellularLocation>
</comment>
<evidence type="ECO:0000256" key="6">
    <source>
        <dbReference type="SAM" id="Phobius"/>
    </source>
</evidence>
<dbReference type="PIRSF" id="PIRSF006324">
    <property type="entry name" value="LeuE"/>
    <property type="match status" value="1"/>
</dbReference>
<dbReference type="AlphaFoldDB" id="A0A8J7PK65"/>
<dbReference type="PANTHER" id="PTHR30086:SF21">
    <property type="entry name" value="TRANSPORT PROTEIN"/>
    <property type="match status" value="1"/>
</dbReference>
<keyword evidence="5 6" id="KW-0472">Membrane</keyword>
<comment type="caution">
    <text evidence="7">The sequence shown here is derived from an EMBL/GenBank/DDBJ whole genome shotgun (WGS) entry which is preliminary data.</text>
</comment>
<evidence type="ECO:0000313" key="7">
    <source>
        <dbReference type="EMBL" id="MBN9413297.1"/>
    </source>
</evidence>
<organism evidence="7 8">
    <name type="scientific">Candidatus Paracaedimonas acanthamoebae</name>
    <dbReference type="NCBI Taxonomy" id="244581"/>
    <lineage>
        <taxon>Bacteria</taxon>
        <taxon>Pseudomonadati</taxon>
        <taxon>Pseudomonadota</taxon>
        <taxon>Alphaproteobacteria</taxon>
        <taxon>Holosporales</taxon>
        <taxon>Caedimonadaceae</taxon>
        <taxon>Candidatus Paracaedimonas</taxon>
    </lineage>
</organism>
<sequence length="211" mass="23226">MKDLFLTYLPSILSVTAMQIIGLVSPGPDFAIVVRNSLIHSRSLALLTAFGIAGGIMLHVTYILMGLGAFIAQTEWLLVMLKVLGAGYLSYLGIRGLRASATSKNISQKPIELKLTPFGALRSGFLTNALNPKAMLFILSLLSLNVSDQTPKAILGYYASMIFITTLVWFTIVAFCFSNERARLFFSQYRHWIDRITGGFLLLMALKLLLG</sequence>
<dbReference type="GO" id="GO:0015171">
    <property type="term" value="F:amino acid transmembrane transporter activity"/>
    <property type="evidence" value="ECO:0007669"/>
    <property type="project" value="TreeGrafter"/>
</dbReference>
<dbReference type="Pfam" id="PF01810">
    <property type="entry name" value="LysE"/>
    <property type="match status" value="1"/>
</dbReference>
<feature type="transmembrane region" description="Helical" evidence="6">
    <location>
        <begin position="189"/>
        <end position="210"/>
    </location>
</feature>
<evidence type="ECO:0000256" key="1">
    <source>
        <dbReference type="ARBA" id="ARBA00004651"/>
    </source>
</evidence>
<reference evidence="7" key="1">
    <citation type="submission" date="2021-02" db="EMBL/GenBank/DDBJ databases">
        <title>Thiocyanate and organic carbon inputs drive convergent selection for specific autotrophic Afipia and Thiobacillus strains within complex microbiomes.</title>
        <authorList>
            <person name="Huddy R.J."/>
            <person name="Sachdeva R."/>
            <person name="Kadzinga F."/>
            <person name="Kantor R.S."/>
            <person name="Harrison S.T.L."/>
            <person name="Banfield J.F."/>
        </authorList>
    </citation>
    <scope>NUCLEOTIDE SEQUENCE</scope>
    <source>
        <strain evidence="7">SCN18_10_11_15_R4_P_38_20</strain>
    </source>
</reference>
<feature type="transmembrane region" description="Helical" evidence="6">
    <location>
        <begin position="154"/>
        <end position="177"/>
    </location>
</feature>
<feature type="transmembrane region" description="Helical" evidence="6">
    <location>
        <begin position="76"/>
        <end position="94"/>
    </location>
</feature>
<dbReference type="Proteomes" id="UP000664414">
    <property type="component" value="Unassembled WGS sequence"/>
</dbReference>
<protein>
    <submittedName>
        <fullName evidence="7">LysE family transporter</fullName>
    </submittedName>
</protein>
<evidence type="ECO:0000256" key="5">
    <source>
        <dbReference type="ARBA" id="ARBA00023136"/>
    </source>
</evidence>
<evidence type="ECO:0000256" key="3">
    <source>
        <dbReference type="ARBA" id="ARBA00022692"/>
    </source>
</evidence>
<evidence type="ECO:0000256" key="4">
    <source>
        <dbReference type="ARBA" id="ARBA00022989"/>
    </source>
</evidence>
<proteinExistence type="predicted"/>
<evidence type="ECO:0000313" key="8">
    <source>
        <dbReference type="Proteomes" id="UP000664414"/>
    </source>
</evidence>
<dbReference type="EMBL" id="JAFKGL010000020">
    <property type="protein sequence ID" value="MBN9413297.1"/>
    <property type="molecule type" value="Genomic_DNA"/>
</dbReference>
<dbReference type="GO" id="GO:0005886">
    <property type="term" value="C:plasma membrane"/>
    <property type="evidence" value="ECO:0007669"/>
    <property type="project" value="UniProtKB-SubCell"/>
</dbReference>
<gene>
    <name evidence="7" type="ORF">J0H12_05190</name>
</gene>
<dbReference type="PANTHER" id="PTHR30086">
    <property type="entry name" value="ARGININE EXPORTER PROTEIN ARGO"/>
    <property type="match status" value="1"/>
</dbReference>
<dbReference type="InterPro" id="IPR001123">
    <property type="entry name" value="LeuE-type"/>
</dbReference>
<keyword evidence="3 6" id="KW-0812">Transmembrane</keyword>
<keyword evidence="2" id="KW-1003">Cell membrane</keyword>
<evidence type="ECO:0000256" key="2">
    <source>
        <dbReference type="ARBA" id="ARBA00022475"/>
    </source>
</evidence>
<accession>A0A8J7PK65</accession>